<reference evidence="2" key="1">
    <citation type="submission" date="2020-08" db="EMBL/GenBank/DDBJ databases">
        <title>Multicomponent nature underlies the extraordinary mechanical properties of spider dragline silk.</title>
        <authorList>
            <person name="Kono N."/>
            <person name="Nakamura H."/>
            <person name="Mori M."/>
            <person name="Yoshida Y."/>
            <person name="Ohtoshi R."/>
            <person name="Malay A.D."/>
            <person name="Moran D.A.P."/>
            <person name="Tomita M."/>
            <person name="Numata K."/>
            <person name="Arakawa K."/>
        </authorList>
    </citation>
    <scope>NUCLEOTIDE SEQUENCE</scope>
</reference>
<evidence type="ECO:0000256" key="1">
    <source>
        <dbReference type="SAM" id="MobiDB-lite"/>
    </source>
</evidence>
<name>A0A8X6X1V3_9ARAC</name>
<dbReference type="OrthoDB" id="6759066at2759"/>
<accession>A0A8X6X1V3</accession>
<proteinExistence type="predicted"/>
<feature type="region of interest" description="Disordered" evidence="1">
    <location>
        <begin position="43"/>
        <end position="68"/>
    </location>
</feature>
<comment type="caution">
    <text evidence="2">The sequence shown here is derived from an EMBL/GenBank/DDBJ whole genome shotgun (WGS) entry which is preliminary data.</text>
</comment>
<dbReference type="AlphaFoldDB" id="A0A8X6X1V3"/>
<keyword evidence="3" id="KW-1185">Reference proteome</keyword>
<organism evidence="2 3">
    <name type="scientific">Trichonephila inaurata madagascariensis</name>
    <dbReference type="NCBI Taxonomy" id="2747483"/>
    <lineage>
        <taxon>Eukaryota</taxon>
        <taxon>Metazoa</taxon>
        <taxon>Ecdysozoa</taxon>
        <taxon>Arthropoda</taxon>
        <taxon>Chelicerata</taxon>
        <taxon>Arachnida</taxon>
        <taxon>Araneae</taxon>
        <taxon>Araneomorphae</taxon>
        <taxon>Entelegynae</taxon>
        <taxon>Araneoidea</taxon>
        <taxon>Nephilidae</taxon>
        <taxon>Trichonephila</taxon>
        <taxon>Trichonephila inaurata</taxon>
    </lineage>
</organism>
<dbReference type="Proteomes" id="UP000886998">
    <property type="component" value="Unassembled WGS sequence"/>
</dbReference>
<sequence length="78" mass="9007">MADFHEYRVAVKVFFSCTETFEMSKSAHKNNGMGKPQVFERFNRSKNSAMSNDDKTHSSRSPTSLTHENVEKIHEIIK</sequence>
<evidence type="ECO:0000313" key="2">
    <source>
        <dbReference type="EMBL" id="GFY44740.1"/>
    </source>
</evidence>
<protein>
    <submittedName>
        <fullName evidence="2">Uncharacterized protein</fullName>
    </submittedName>
</protein>
<dbReference type="EMBL" id="BMAV01004393">
    <property type="protein sequence ID" value="GFY44740.1"/>
    <property type="molecule type" value="Genomic_DNA"/>
</dbReference>
<evidence type="ECO:0000313" key="3">
    <source>
        <dbReference type="Proteomes" id="UP000886998"/>
    </source>
</evidence>
<gene>
    <name evidence="2" type="ORF">TNIN_41691</name>
</gene>